<comment type="caution">
    <text evidence="1">The sequence shown here is derived from an EMBL/GenBank/DDBJ whole genome shotgun (WGS) entry which is preliminary data.</text>
</comment>
<sequence length="68" mass="7204">MSVPPEEFDGGAEEDGPQTAEAMALIVRSHLRQYDCTEVDADGSSGDWTFNVAIGAKVFAITVSGVRT</sequence>
<dbReference type="AlphaFoldDB" id="A0A9X1ST33"/>
<evidence type="ECO:0000313" key="2">
    <source>
        <dbReference type="Proteomes" id="UP001138997"/>
    </source>
</evidence>
<dbReference type="EMBL" id="JAJOMB010000003">
    <property type="protein sequence ID" value="MCD5310871.1"/>
    <property type="molecule type" value="Genomic_DNA"/>
</dbReference>
<name>A0A9X1ST33_9ACTN</name>
<dbReference type="RefSeq" id="WP_231440047.1">
    <property type="nucleotide sequence ID" value="NZ_JAJOMB010000003.1"/>
</dbReference>
<evidence type="ECO:0000313" key="1">
    <source>
        <dbReference type="EMBL" id="MCD5310871.1"/>
    </source>
</evidence>
<accession>A0A9X1ST33</accession>
<organism evidence="1 2">
    <name type="scientific">Kineosporia babensis</name>
    <dbReference type="NCBI Taxonomy" id="499548"/>
    <lineage>
        <taxon>Bacteria</taxon>
        <taxon>Bacillati</taxon>
        <taxon>Actinomycetota</taxon>
        <taxon>Actinomycetes</taxon>
        <taxon>Kineosporiales</taxon>
        <taxon>Kineosporiaceae</taxon>
        <taxon>Kineosporia</taxon>
    </lineage>
</organism>
<keyword evidence="2" id="KW-1185">Reference proteome</keyword>
<protein>
    <submittedName>
        <fullName evidence="1">Uncharacterized protein</fullName>
    </submittedName>
</protein>
<reference evidence="1" key="1">
    <citation type="submission" date="2021-11" db="EMBL/GenBank/DDBJ databases">
        <title>Streptomyces corallinus and Kineosporia corallina sp. nov., two new coral-derived marine actinobacteria.</title>
        <authorList>
            <person name="Buangrab K."/>
            <person name="Sutthacheep M."/>
            <person name="Yeemin T."/>
            <person name="Harunari E."/>
            <person name="Igarashi Y."/>
            <person name="Sripreechasak P."/>
            <person name="Kanchanasin P."/>
            <person name="Tanasupawat S."/>
            <person name="Phongsopitanun W."/>
        </authorList>
    </citation>
    <scope>NUCLEOTIDE SEQUENCE</scope>
    <source>
        <strain evidence="1">JCM 31032</strain>
    </source>
</reference>
<proteinExistence type="predicted"/>
<gene>
    <name evidence="1" type="ORF">LR394_08190</name>
</gene>
<dbReference type="Proteomes" id="UP001138997">
    <property type="component" value="Unassembled WGS sequence"/>
</dbReference>